<dbReference type="RefSeq" id="WP_277731263.1">
    <property type="nucleotide sequence ID" value="NZ_CP120733.1"/>
</dbReference>
<name>A0ABY8E8V2_9FIRM</name>
<evidence type="ECO:0000259" key="1">
    <source>
        <dbReference type="Pfam" id="PF08349"/>
    </source>
</evidence>
<dbReference type="EMBL" id="CP120733">
    <property type="protein sequence ID" value="WFD09338.1"/>
    <property type="molecule type" value="Genomic_DNA"/>
</dbReference>
<sequence>MKEFTTPNIVLSKCIEHDNCRYDGSKINNNFIKSLQSHVNFLPVCPETSIGLSTPRDTLRLVLKDDTENLNLVFSKDGNDLTEKMNSFSHSFLKDISDKDIDGFILKSRSPSCGIKDVKVYKCHGKSPSLSNKGMGLFASKIHEYFPDITIEDEGRLTNFNIRQHFLTKIFTKADFKNVENDKSIKSLIDFQSKNKYLLMAHSPGYLKKMGKLTANTDSRDISDIIKDYKVYLNKALSIPSKPNRNINMLLHLFGYFSKHLSFSEKAFFLETLEKYNDKKIPFCVPLTMINSWVMRFENEYLHDQTIFEPFPSELIQTRDSGKTI</sequence>
<feature type="domain" description="DUF1722" evidence="1">
    <location>
        <begin position="196"/>
        <end position="312"/>
    </location>
</feature>
<evidence type="ECO:0000313" key="2">
    <source>
        <dbReference type="EMBL" id="WFD09338.1"/>
    </source>
</evidence>
<protein>
    <submittedName>
        <fullName evidence="2">DUF523 and DUF1722 domain-containing protein</fullName>
    </submittedName>
</protein>
<dbReference type="PANTHER" id="PTHR30087:SF0">
    <property type="entry name" value="INNER MEMBRANE PROTEIN"/>
    <property type="match status" value="1"/>
</dbReference>
<dbReference type="InterPro" id="IPR013560">
    <property type="entry name" value="DUF1722"/>
</dbReference>
<dbReference type="InterPro" id="IPR017087">
    <property type="entry name" value="UCP037004"/>
</dbReference>
<organism evidence="2 3">
    <name type="scientific">Tepidibacter hydrothermalis</name>
    <dbReference type="NCBI Taxonomy" id="3036126"/>
    <lineage>
        <taxon>Bacteria</taxon>
        <taxon>Bacillati</taxon>
        <taxon>Bacillota</taxon>
        <taxon>Clostridia</taxon>
        <taxon>Peptostreptococcales</taxon>
        <taxon>Peptostreptococcaceae</taxon>
        <taxon>Tepidibacter</taxon>
    </lineage>
</organism>
<gene>
    <name evidence="2" type="ORF">P4S50_13190</name>
</gene>
<dbReference type="Pfam" id="PF08349">
    <property type="entry name" value="DUF1722"/>
    <property type="match status" value="1"/>
</dbReference>
<dbReference type="PANTHER" id="PTHR30087">
    <property type="entry name" value="INNER MEMBRANE PROTEIN"/>
    <property type="match status" value="1"/>
</dbReference>
<dbReference type="Proteomes" id="UP001222800">
    <property type="component" value="Chromosome"/>
</dbReference>
<keyword evidence="3" id="KW-1185">Reference proteome</keyword>
<evidence type="ECO:0000313" key="3">
    <source>
        <dbReference type="Proteomes" id="UP001222800"/>
    </source>
</evidence>
<dbReference type="Pfam" id="PF04463">
    <property type="entry name" value="2-thiour_desulf"/>
    <property type="match status" value="1"/>
</dbReference>
<dbReference type="InterPro" id="IPR007553">
    <property type="entry name" value="2-thiour_desulf"/>
</dbReference>
<accession>A0ABY8E8V2</accession>
<dbReference type="PIRSF" id="PIRSF037004">
    <property type="entry name" value="UCP037004"/>
    <property type="match status" value="1"/>
</dbReference>
<reference evidence="2 3" key="1">
    <citation type="submission" date="2023-03" db="EMBL/GenBank/DDBJ databases">
        <title>Complete genome sequence of Tepidibacter sp. SWIR-1, isolated from a deep-sea hydrothermal vent.</title>
        <authorList>
            <person name="Li X."/>
        </authorList>
    </citation>
    <scope>NUCLEOTIDE SEQUENCE [LARGE SCALE GENOMIC DNA]</scope>
    <source>
        <strain evidence="2 3">SWIR-1</strain>
    </source>
</reference>
<proteinExistence type="predicted"/>